<dbReference type="RefSeq" id="WP_087371487.1">
    <property type="nucleotide sequence ID" value="NZ_NFKK01000004.1"/>
</dbReference>
<dbReference type="InterPro" id="IPR001943">
    <property type="entry name" value="UVR_dom"/>
</dbReference>
<dbReference type="PROSITE" id="PS00871">
    <property type="entry name" value="CLPAB_2"/>
    <property type="match status" value="1"/>
</dbReference>
<proteinExistence type="inferred from homology"/>
<dbReference type="Gene3D" id="3.40.50.300">
    <property type="entry name" value="P-loop containing nucleotide triphosphate hydrolases"/>
    <property type="match status" value="2"/>
</dbReference>
<dbReference type="InterPro" id="IPR036628">
    <property type="entry name" value="Clp_N_dom_sf"/>
</dbReference>
<reference evidence="11" key="1">
    <citation type="submission" date="2017-04" db="EMBL/GenBank/DDBJ databases">
        <title>Function of individual gut microbiota members based on whole genome sequencing of pure cultures obtained from chicken caecum.</title>
        <authorList>
            <person name="Medvecky M."/>
            <person name="Cejkova D."/>
            <person name="Polansky O."/>
            <person name="Karasova D."/>
            <person name="Kubasova T."/>
            <person name="Cizek A."/>
            <person name="Rychlik I."/>
        </authorList>
    </citation>
    <scope>NUCLEOTIDE SEQUENCE [LARGE SCALE GENOMIC DNA]</scope>
    <source>
        <strain evidence="11">An180</strain>
    </source>
</reference>
<feature type="domain" description="UVR" evidence="8">
    <location>
        <begin position="425"/>
        <end position="460"/>
    </location>
</feature>
<keyword evidence="4 6" id="KW-0143">Chaperone</keyword>
<keyword evidence="10" id="KW-0645">Protease</keyword>
<dbReference type="Pfam" id="PF02861">
    <property type="entry name" value="Clp_N"/>
    <property type="match status" value="1"/>
</dbReference>
<dbReference type="InterPro" id="IPR003959">
    <property type="entry name" value="ATPase_AAA_core"/>
</dbReference>
<dbReference type="FunFam" id="3.40.50.300:FF:000010">
    <property type="entry name" value="Chaperone clpB 1, putative"/>
    <property type="match status" value="1"/>
</dbReference>
<feature type="region of interest" description="Disordered" evidence="7">
    <location>
        <begin position="142"/>
        <end position="169"/>
    </location>
</feature>
<feature type="compositionally biased region" description="Low complexity" evidence="7">
    <location>
        <begin position="155"/>
        <end position="169"/>
    </location>
</feature>
<evidence type="ECO:0000256" key="5">
    <source>
        <dbReference type="PROSITE-ProRule" id="PRU01251"/>
    </source>
</evidence>
<dbReference type="PROSITE" id="PS51903">
    <property type="entry name" value="CLP_R"/>
    <property type="match status" value="1"/>
</dbReference>
<evidence type="ECO:0000259" key="9">
    <source>
        <dbReference type="PROSITE" id="PS51903"/>
    </source>
</evidence>
<dbReference type="SUPFAM" id="SSF81923">
    <property type="entry name" value="Double Clp-N motif"/>
    <property type="match status" value="1"/>
</dbReference>
<dbReference type="InterPro" id="IPR041546">
    <property type="entry name" value="ClpA/ClpB_AAA_lid"/>
</dbReference>
<dbReference type="PROSITE" id="PS00870">
    <property type="entry name" value="CLPAB_1"/>
    <property type="match status" value="1"/>
</dbReference>
<dbReference type="InterPro" id="IPR019489">
    <property type="entry name" value="Clp_ATPase_C"/>
</dbReference>
<dbReference type="InterPro" id="IPR028299">
    <property type="entry name" value="ClpA/B_CS2"/>
</dbReference>
<dbReference type="CDD" id="cd19499">
    <property type="entry name" value="RecA-like_ClpB_Hsp104-like"/>
    <property type="match status" value="1"/>
</dbReference>
<evidence type="ECO:0000313" key="11">
    <source>
        <dbReference type="Proteomes" id="UP000195897"/>
    </source>
</evidence>
<sequence>MLYNNRFTDRASSALQLAQEAAGRMGHNYVGSEHLLDGLVLEGGGMAAKVLTEAGVTAQKIEQQIEKLVGFGAPDPSAPQGLTPRTKRIVELAVAAASQLGHSYVGTEHLLYGLLYEGQNVAITILNALGVDSRSLMQTLSQHMGEHQPTGGAAGQSASEPEAAGGAGKALAQYGKDLTKAARDGQLDPVIGRKNEIDRVIQILSRRTKNNPALVGDPGVGKTAVAEGLAQKIASGDVPDNLKDKKLIALDLTGMIAGAKYRGEFEERIKSVLEELQKDKNVILFIDELHMIVGAGAAEGAVDAANILKPALARGDIQIIGATTLDEYRKHIEKDAALERRFQPVTVNEPSPEEAVQILTGLRDRYEAHHGIKISDEAIEAAVKLSVRYVSGRQLPDKAIDLIDEACSRVRMQAMTPPPDLKTLEDEISALSAKKDEAVRAQDYEQAAKLRDEQTAKQAEADKQRKAWEDTKATARDTVSADDIAEVIAGWTGIPAARLTEDEGQRLLQLEDTLHARVIGQDEAVNAVARAIRRGRVGLRDPKRPIGSFIFLGPTGVGKTELCKTLAEALFGDENAMLRFDMSEYMEKHSVARMIGSPPGYVGYDEGGQLTEKVRRKPYSVVLFDEIEKAHPDVFNILLQILEDGQLTDGQGRKVDFKNTVLIMTSNIGAQKITGKGRKTLGFGGDEQPTGEQSFEDIKKEVLSDLKEAFRPELINRIDEIIVFNRLTEEEIGKIADGMLRQVASRMDEMELTMDWTPAARAHLVKAGFDPIYGARPLRRAIQSEVEDLVAEDFLRGNVQRGQHVTLDEEDGKLVLKPTQTVEENKD</sequence>
<dbReference type="Pfam" id="PF00004">
    <property type="entry name" value="AAA"/>
    <property type="match status" value="1"/>
</dbReference>
<dbReference type="InterPro" id="IPR004176">
    <property type="entry name" value="Clp_R_N"/>
</dbReference>
<dbReference type="GO" id="GO:0016887">
    <property type="term" value="F:ATP hydrolysis activity"/>
    <property type="evidence" value="ECO:0007669"/>
    <property type="project" value="InterPro"/>
</dbReference>
<evidence type="ECO:0000259" key="8">
    <source>
        <dbReference type="PROSITE" id="PS50151"/>
    </source>
</evidence>
<dbReference type="InterPro" id="IPR001270">
    <property type="entry name" value="ClpA/B"/>
</dbReference>
<dbReference type="SUPFAM" id="SSF52540">
    <property type="entry name" value="P-loop containing nucleoside triphosphate hydrolases"/>
    <property type="match status" value="2"/>
</dbReference>
<feature type="domain" description="Clp R" evidence="9">
    <location>
        <begin position="4"/>
        <end position="146"/>
    </location>
</feature>
<dbReference type="Proteomes" id="UP000195897">
    <property type="component" value="Unassembled WGS sequence"/>
</dbReference>
<dbReference type="InterPro" id="IPR003593">
    <property type="entry name" value="AAA+_ATPase"/>
</dbReference>
<keyword evidence="10" id="KW-0378">Hydrolase</keyword>
<dbReference type="Pfam" id="PF07724">
    <property type="entry name" value="AAA_2"/>
    <property type="match status" value="1"/>
</dbReference>
<organism evidence="10 11">
    <name type="scientific">Butyricicoccus pullicaecorum</name>
    <dbReference type="NCBI Taxonomy" id="501571"/>
    <lineage>
        <taxon>Bacteria</taxon>
        <taxon>Bacillati</taxon>
        <taxon>Bacillota</taxon>
        <taxon>Clostridia</taxon>
        <taxon>Eubacteriales</taxon>
        <taxon>Butyricicoccaceae</taxon>
        <taxon>Butyricicoccus</taxon>
    </lineage>
</organism>
<evidence type="ECO:0000256" key="1">
    <source>
        <dbReference type="ARBA" id="ARBA00022737"/>
    </source>
</evidence>
<dbReference type="Gene3D" id="1.10.8.60">
    <property type="match status" value="2"/>
</dbReference>
<dbReference type="Gene3D" id="1.10.1780.10">
    <property type="entry name" value="Clp, N-terminal domain"/>
    <property type="match status" value="1"/>
</dbReference>
<dbReference type="PROSITE" id="PS50151">
    <property type="entry name" value="UVR"/>
    <property type="match status" value="1"/>
</dbReference>
<dbReference type="GO" id="GO:0005737">
    <property type="term" value="C:cytoplasm"/>
    <property type="evidence" value="ECO:0007669"/>
    <property type="project" value="TreeGrafter"/>
</dbReference>
<name>A0A1Y4L9H7_9FIRM</name>
<dbReference type="GO" id="GO:0006508">
    <property type="term" value="P:proteolysis"/>
    <property type="evidence" value="ECO:0007669"/>
    <property type="project" value="UniProtKB-KW"/>
</dbReference>
<dbReference type="EMBL" id="NFKK01000004">
    <property type="protein sequence ID" value="OUP53373.1"/>
    <property type="molecule type" value="Genomic_DNA"/>
</dbReference>
<keyword evidence="1 5" id="KW-0677">Repeat</keyword>
<dbReference type="SMART" id="SM00382">
    <property type="entry name" value="AAA"/>
    <property type="match status" value="2"/>
</dbReference>
<dbReference type="CDD" id="cd00009">
    <property type="entry name" value="AAA"/>
    <property type="match status" value="1"/>
</dbReference>
<dbReference type="InterPro" id="IPR050130">
    <property type="entry name" value="ClpA_ClpB"/>
</dbReference>
<dbReference type="PANTHER" id="PTHR11638">
    <property type="entry name" value="ATP-DEPENDENT CLP PROTEASE"/>
    <property type="match status" value="1"/>
</dbReference>
<dbReference type="Gene3D" id="4.10.860.10">
    <property type="entry name" value="UVR domain"/>
    <property type="match status" value="1"/>
</dbReference>
<dbReference type="GO" id="GO:0005524">
    <property type="term" value="F:ATP binding"/>
    <property type="evidence" value="ECO:0007669"/>
    <property type="project" value="UniProtKB-KW"/>
</dbReference>
<keyword evidence="2 6" id="KW-0547">Nucleotide-binding</keyword>
<dbReference type="Pfam" id="PF17871">
    <property type="entry name" value="AAA_lid_9"/>
    <property type="match status" value="1"/>
</dbReference>
<dbReference type="GO" id="GO:0034605">
    <property type="term" value="P:cellular response to heat"/>
    <property type="evidence" value="ECO:0007669"/>
    <property type="project" value="TreeGrafter"/>
</dbReference>
<dbReference type="PANTHER" id="PTHR11638:SF18">
    <property type="entry name" value="HEAT SHOCK PROTEIN 104"/>
    <property type="match status" value="1"/>
</dbReference>
<dbReference type="PRINTS" id="PR00300">
    <property type="entry name" value="CLPPROTEASEA"/>
</dbReference>
<accession>A0A1Y4L9H7</accession>
<evidence type="ECO:0000256" key="4">
    <source>
        <dbReference type="ARBA" id="ARBA00023186"/>
    </source>
</evidence>
<evidence type="ECO:0000256" key="3">
    <source>
        <dbReference type="ARBA" id="ARBA00022840"/>
    </source>
</evidence>
<comment type="caution">
    <text evidence="10">The sequence shown here is derived from an EMBL/GenBank/DDBJ whole genome shotgun (WGS) entry which is preliminary data.</text>
</comment>
<comment type="similarity">
    <text evidence="6">Belongs to the ClpA/ClpB family.</text>
</comment>
<dbReference type="FunFam" id="3.40.50.300:FF:000025">
    <property type="entry name" value="ATP-dependent Clp protease subunit"/>
    <property type="match status" value="1"/>
</dbReference>
<gene>
    <name evidence="10" type="ORF">B5F17_05040</name>
</gene>
<evidence type="ECO:0000256" key="6">
    <source>
        <dbReference type="RuleBase" id="RU004432"/>
    </source>
</evidence>
<dbReference type="Pfam" id="PF10431">
    <property type="entry name" value="ClpB_D2-small"/>
    <property type="match status" value="1"/>
</dbReference>
<dbReference type="GO" id="GO:0008233">
    <property type="term" value="F:peptidase activity"/>
    <property type="evidence" value="ECO:0007669"/>
    <property type="project" value="UniProtKB-KW"/>
</dbReference>
<dbReference type="SMART" id="SM01086">
    <property type="entry name" value="ClpB_D2-small"/>
    <property type="match status" value="1"/>
</dbReference>
<keyword evidence="3 6" id="KW-0067">ATP-binding</keyword>
<evidence type="ECO:0000256" key="7">
    <source>
        <dbReference type="SAM" id="MobiDB-lite"/>
    </source>
</evidence>
<evidence type="ECO:0000313" key="10">
    <source>
        <dbReference type="EMBL" id="OUP53373.1"/>
    </source>
</evidence>
<dbReference type="InterPro" id="IPR027417">
    <property type="entry name" value="P-loop_NTPase"/>
</dbReference>
<evidence type="ECO:0000256" key="2">
    <source>
        <dbReference type="ARBA" id="ARBA00022741"/>
    </source>
</evidence>
<feature type="region of interest" description="Disordered" evidence="7">
    <location>
        <begin position="449"/>
        <end position="475"/>
    </location>
</feature>
<dbReference type="AlphaFoldDB" id="A0A1Y4L9H7"/>
<dbReference type="InterPro" id="IPR018368">
    <property type="entry name" value="ClpA/B_CS1"/>
</dbReference>
<protein>
    <submittedName>
        <fullName evidence="10">ATP-dependent Clp protease ATP-binding subunit ClpC</fullName>
    </submittedName>
</protein>